<dbReference type="InterPro" id="IPR041075">
    <property type="entry name" value="NOD1/2_WH"/>
</dbReference>
<dbReference type="Pfam" id="PF13516">
    <property type="entry name" value="LRR_6"/>
    <property type="match status" value="3"/>
</dbReference>
<feature type="compositionally biased region" description="Basic and acidic residues" evidence="11">
    <location>
        <begin position="744"/>
        <end position="756"/>
    </location>
</feature>
<dbReference type="Ensembl" id="ENSRNOT00000166987.1">
    <property type="protein sequence ID" value="ENSRNOP00000104106.1"/>
    <property type="gene ID" value="ENSRNOG00000022994.7"/>
</dbReference>
<dbReference type="Gene3D" id="3.80.10.10">
    <property type="entry name" value="Ribonuclease Inhibitor"/>
    <property type="match status" value="1"/>
</dbReference>
<feature type="compositionally biased region" description="Basic and acidic residues" evidence="11">
    <location>
        <begin position="349"/>
        <end position="368"/>
    </location>
</feature>
<feature type="compositionally biased region" description="Basic and acidic residues" evidence="11">
    <location>
        <begin position="82"/>
        <end position="101"/>
    </location>
</feature>
<evidence type="ECO:0000313" key="13">
    <source>
        <dbReference type="Ensembl" id="ENSRNOP00000104106.1"/>
    </source>
</evidence>
<dbReference type="Pfam" id="PF17779">
    <property type="entry name" value="WHD_NOD2"/>
    <property type="match status" value="1"/>
</dbReference>
<evidence type="ECO:0000256" key="10">
    <source>
        <dbReference type="ARBA" id="ARBA00023233"/>
    </source>
</evidence>
<feature type="compositionally biased region" description="Basic and acidic residues" evidence="11">
    <location>
        <begin position="535"/>
        <end position="574"/>
    </location>
</feature>
<dbReference type="InterPro" id="IPR007111">
    <property type="entry name" value="NACHT_NTPase"/>
</dbReference>
<dbReference type="PANTHER" id="PTHR45690">
    <property type="entry name" value="NACHT, LRR AND PYD DOMAINS-CONTAINING PROTEIN 12"/>
    <property type="match status" value="1"/>
</dbReference>
<feature type="domain" description="NACHT" evidence="12">
    <location>
        <begin position="859"/>
        <end position="989"/>
    </location>
</feature>
<dbReference type="GeneTree" id="ENSGT00940000162898"/>
<proteinExistence type="inferred from homology"/>
<keyword evidence="3" id="KW-0399">Innate immunity</keyword>
<reference evidence="13" key="3">
    <citation type="submission" date="2025-09" db="UniProtKB">
        <authorList>
            <consortium name="Ensembl"/>
        </authorList>
    </citation>
    <scope>IDENTIFICATION</scope>
    <source>
        <strain evidence="13">Brown Norway</strain>
    </source>
</reference>
<feature type="compositionally biased region" description="Basic and acidic residues" evidence="11">
    <location>
        <begin position="1"/>
        <end position="22"/>
    </location>
</feature>
<dbReference type="PANTHER" id="PTHR45690:SF7">
    <property type="entry name" value="NACHT, LRR AND PYD DOMAINS-CONTAINING PROTEIN 5"/>
    <property type="match status" value="1"/>
</dbReference>
<evidence type="ECO:0000256" key="5">
    <source>
        <dbReference type="ARBA" id="ARBA00022737"/>
    </source>
</evidence>
<feature type="compositionally biased region" description="Basic and acidic residues" evidence="11">
    <location>
        <begin position="30"/>
        <end position="70"/>
    </location>
</feature>
<keyword evidence="6" id="KW-0547">Nucleotide-binding</keyword>
<dbReference type="InterPro" id="IPR032675">
    <property type="entry name" value="LRR_dom_sf"/>
</dbReference>
<feature type="compositionally biased region" description="Basic and acidic residues" evidence="11">
    <location>
        <begin position="135"/>
        <end position="146"/>
    </location>
</feature>
<feature type="compositionally biased region" description="Basic and acidic residues" evidence="11">
    <location>
        <begin position="109"/>
        <end position="128"/>
    </location>
</feature>
<feature type="compositionally biased region" description="Basic and acidic residues" evidence="11">
    <location>
        <begin position="322"/>
        <end position="341"/>
    </location>
</feature>
<evidence type="ECO:0000256" key="4">
    <source>
        <dbReference type="ARBA" id="ARBA00022614"/>
    </source>
</evidence>
<feature type="compositionally biased region" description="Basic and acidic residues" evidence="11">
    <location>
        <begin position="189"/>
        <end position="208"/>
    </location>
</feature>
<feature type="compositionally biased region" description="Basic and acidic residues" evidence="11">
    <location>
        <begin position="586"/>
        <end position="598"/>
    </location>
</feature>
<reference evidence="13" key="1">
    <citation type="submission" date="2024-01" db="EMBL/GenBank/DDBJ databases">
        <title>GRCr8: a new rat reference genome assembly contstructed from accurate long reads and long range scaffolding.</title>
        <authorList>
            <person name="Doris P.A."/>
            <person name="Kalbfleisch T."/>
            <person name="Li K."/>
            <person name="Howe K."/>
            <person name="Wood J."/>
        </authorList>
    </citation>
    <scope>NUCLEOTIDE SEQUENCE [LARGE SCALE GENOMIC DNA]</scope>
    <source>
        <strain evidence="13">Brown Norway</strain>
    </source>
</reference>
<sequence length="1778" mass="199235">MDPPEKDDKAKPRDEDSEKEQISESTMTPPRKDDEAIPKDEGSEKEQTTETKMTPPEKDAEMVTKVKGPEQEQTTESPTTPPKKDDKATPKEEGSEEEQKPPESPTTPPKKDDKATPKEEDSEQEQKSPESTITPEKDDKGTQKDEGSEEEQPSSESPTTPPKKDDKATTKEEGSEEEQKPPESPTTPPKKDDKATPKEEGSEKEQKSPESTTTPPKKDDKATPEEEGSEKEQKSPDSPTTPPKKDDKATLNEEGSEKEHKSPESTTPPKKDDKATPKEEGSEKEQKSPESPTTPPKKDDKATPKEEGSEEEQKSPESTTPPKKDDKATPKEEGSEKEQKSPESPTTPPKKDDKATPKEEGSEEEQKSPESTTPPKKDDKATPEEERSEKEQKSPESPTTPPKKDDKATPKEEGSEEEQKPPESTTPPKKDDKATPKEEGSEKEQKSPESPTTPPKKDDKATPKEEGSEEEQKPPESTTTPPKKDDKAIPKKEGSEEEQISPESKTTPPEKGAKMIPEFQGPEQEQTSESPTTPPKKDDKAIPKDEGSEKEQTSESKITPEKSDKASPKDKGSEEEQTSESKITPPRKDDKAIPKGERSEEEQTSPESKITPEKSDKASPKDKGSEEEQTSESKITPPRKDDKAIPKEERSEEEQTSSESTTTPPKKDDKAIPKKEGSEEEQISPESKTTPPEKGAKMIPEFQGPEQEQTSESPTTPPKKDDKAILKDEGSEEEQISESKITPPRKDDKAIPKEERSEEEQTSSGLAEERIVTPEKHDKATQKDQGSEEEQIPESTTTPPEKDDEAIPKDEGSEEEQISDYKAHVIAKFDTSVDLHCDGPEMKVLSDAFKPHQKTFRPHTIILHGRPGVGKSALARSIILGWAQGKLYQDMSYVFLFSVREMKWTEKSSLAQLMANEWPHSQAPVTKIMSQPERLLFVIDGLDDMDSALQHDDMTLSRDWKDKQPIYILVYSLLRKALLSQSFLIITTRNTGLENLRSMVVSPLYILVEGLSASRRSQLVLENIPDDHQKIQVFHSVIENHQLFDQSQAPSFCSLVCEALQLQEKLGKRCTLPCQTLTDLYATLVFHQLTSRGPSQRALSKEEQITLVGLCRMALEGVWTMRSVFYDDDLKSYSLKQSEISALFHVNILLQVGHSSEQCYVFFDLSLQDFFAALYYVLEGLGEWNQYFSYITNQRNIMEVKRSSDSHLLEMKRFLFGLMNKDTLKTVEVLFRCPVTPPIKQKLQHCLSLIGQQVNGSSPMDTLDAFYYLFESQDEEFVHMALKSFQEVWLLINQKMDLMVSSYCLQQCQNLKAIRVDISDLFSVDNTPKLCPVALQKTQCKPLIIEWWENFCTVLSTHPNLKTLDLGHSILNEWSMKILCLKLRNSSCSIQNLTFKNSEVVSGLQYLWMLLVSNRNLKYLNLGNTPMKDDDIKLACEALKHPSCSLETLRLDSCELTLTGYELISKLLLSASSLKCLSLARNKVGVKSMTSLGEALSSSTCTLQKLILDGCDLIPVSCHMLTSALSSNRNLTHLCLSNNSLGTEEVQQLCQFLKKPECALRRLILNHCNIIKDAYGFLALILANNRKLTHLSLTMNPVGNSAMKLLCEALKEPTCYLQDLELVDCQLTENCCEDLACMITTTKHLQSLDLGNNALGDKGVITLCKGLKQSSSSLRRLGLAACGLTSKCCEVLSSALSCNPYLNSLNLVRNDFNTSGMLKLCSAFQNPASNLWIIGLWKQQFYAQVRRQLEEVQFIKPHVVIDGDWYSIDEDDRNWWKN</sequence>
<protein>
    <submittedName>
        <fullName evidence="13">NLR family, pyrin domain containing 5</fullName>
    </submittedName>
</protein>
<keyword evidence="8" id="KW-0391">Immunity</keyword>
<feature type="compositionally biased region" description="Basic and acidic residues" evidence="11">
    <location>
        <begin position="402"/>
        <end position="421"/>
    </location>
</feature>
<dbReference type="InterPro" id="IPR050637">
    <property type="entry name" value="NLRP_innate_immun_reg"/>
</dbReference>
<feature type="compositionally biased region" description="Basic and acidic residues" evidence="11">
    <location>
        <begin position="718"/>
        <end position="729"/>
    </location>
</feature>
<dbReference type="SUPFAM" id="SSF52540">
    <property type="entry name" value="P-loop containing nucleoside triphosphate hydrolases"/>
    <property type="match status" value="1"/>
</dbReference>
<accession>A0ABK0LF28</accession>
<keyword evidence="10" id="KW-1271">Inflammasome</keyword>
<name>A0ABK0LF28_RAT</name>
<dbReference type="PROSITE" id="PS50837">
    <property type="entry name" value="NACHT"/>
    <property type="match status" value="1"/>
</dbReference>
<keyword evidence="9" id="KW-0395">Inflammatory response</keyword>
<feature type="compositionally biased region" description="Basic and acidic residues" evidence="11">
    <location>
        <begin position="216"/>
        <end position="235"/>
    </location>
</feature>
<comment type="subcellular location">
    <subcellularLocation>
        <location evidence="1">Inflammasome</location>
    </subcellularLocation>
</comment>
<reference evidence="13" key="2">
    <citation type="submission" date="2025-08" db="UniProtKB">
        <authorList>
            <consortium name="Ensembl"/>
        </authorList>
    </citation>
    <scope>IDENTIFICATION</scope>
    <source>
        <strain evidence="13">Brown Norway</strain>
    </source>
</reference>
<evidence type="ECO:0000313" key="14">
    <source>
        <dbReference type="Proteomes" id="UP000002494"/>
    </source>
</evidence>
<dbReference type="SUPFAM" id="SSF52047">
    <property type="entry name" value="RNI-like"/>
    <property type="match status" value="1"/>
</dbReference>
<keyword evidence="10" id="KW-0963">Cytoplasm</keyword>
<evidence type="ECO:0000256" key="7">
    <source>
        <dbReference type="ARBA" id="ARBA00022840"/>
    </source>
</evidence>
<evidence type="ECO:0000256" key="2">
    <source>
        <dbReference type="ARBA" id="ARBA00008665"/>
    </source>
</evidence>
<feature type="compositionally biased region" description="Basic and acidic residues" evidence="11">
    <location>
        <begin position="375"/>
        <end position="394"/>
    </location>
</feature>
<keyword evidence="4" id="KW-0433">Leucine-rich repeat</keyword>
<feature type="compositionally biased region" description="Basic and acidic residues" evidence="11">
    <location>
        <begin position="482"/>
        <end position="494"/>
    </location>
</feature>
<dbReference type="InterPro" id="IPR001611">
    <property type="entry name" value="Leu-rich_rpt"/>
</dbReference>
<feature type="compositionally biased region" description="Basic and acidic residues" evidence="11">
    <location>
        <begin position="162"/>
        <end position="181"/>
    </location>
</feature>
<dbReference type="SMART" id="SM00368">
    <property type="entry name" value="LRR_RI"/>
    <property type="match status" value="11"/>
</dbReference>
<dbReference type="Gene3D" id="3.40.50.300">
    <property type="entry name" value="P-loop containing nucleotide triphosphate hydrolases"/>
    <property type="match status" value="1"/>
</dbReference>
<evidence type="ECO:0000259" key="12">
    <source>
        <dbReference type="PROSITE" id="PS50837"/>
    </source>
</evidence>
<dbReference type="RGD" id="1307446">
    <property type="gene designation" value="Nlrp5"/>
</dbReference>
<evidence type="ECO:0000256" key="1">
    <source>
        <dbReference type="ARBA" id="ARBA00004110"/>
    </source>
</evidence>
<feature type="compositionally biased region" description="Basic and acidic residues" evidence="11">
    <location>
        <begin position="455"/>
        <end position="474"/>
    </location>
</feature>
<evidence type="ECO:0000256" key="6">
    <source>
        <dbReference type="ARBA" id="ARBA00022741"/>
    </source>
</evidence>
<feature type="compositionally biased region" description="Basic and acidic residues" evidence="11">
    <location>
        <begin position="428"/>
        <end position="447"/>
    </location>
</feature>
<dbReference type="Pfam" id="PF17776">
    <property type="entry name" value="NLRC4_HD2"/>
    <property type="match status" value="1"/>
</dbReference>
<feature type="compositionally biased region" description="Basic and acidic residues" evidence="11">
    <location>
        <begin position="243"/>
        <end position="288"/>
    </location>
</feature>
<evidence type="ECO:0000256" key="3">
    <source>
        <dbReference type="ARBA" id="ARBA00022588"/>
    </source>
</evidence>
<evidence type="ECO:0000256" key="8">
    <source>
        <dbReference type="ARBA" id="ARBA00022859"/>
    </source>
</evidence>
<evidence type="ECO:0000256" key="9">
    <source>
        <dbReference type="ARBA" id="ARBA00023198"/>
    </source>
</evidence>
<dbReference type="InterPro" id="IPR041267">
    <property type="entry name" value="NLRP_HD2"/>
</dbReference>
<keyword evidence="5" id="KW-0677">Repeat</keyword>
<feature type="compositionally biased region" description="Basic and acidic residues" evidence="11">
    <location>
        <begin position="665"/>
        <end position="677"/>
    </location>
</feature>
<feature type="compositionally biased region" description="Basic and acidic residues" evidence="11">
    <location>
        <begin position="610"/>
        <end position="626"/>
    </location>
</feature>
<evidence type="ECO:0000256" key="11">
    <source>
        <dbReference type="SAM" id="MobiDB-lite"/>
    </source>
</evidence>
<feature type="compositionally biased region" description="Basic and acidic residues" evidence="11">
    <location>
        <begin position="767"/>
        <end position="786"/>
    </location>
</feature>
<feature type="compositionally biased region" description="Basic and acidic residues" evidence="11">
    <location>
        <begin position="296"/>
        <end position="315"/>
    </location>
</feature>
<comment type="similarity">
    <text evidence="2">Belongs to the NLRP family.</text>
</comment>
<dbReference type="InterPro" id="IPR027417">
    <property type="entry name" value="P-loop_NTPase"/>
</dbReference>
<feature type="region of interest" description="Disordered" evidence="11">
    <location>
        <begin position="1"/>
        <end position="817"/>
    </location>
</feature>
<organism evidence="13 14">
    <name type="scientific">Rattus norvegicus</name>
    <name type="common">Rat</name>
    <dbReference type="NCBI Taxonomy" id="10116"/>
    <lineage>
        <taxon>Eukaryota</taxon>
        <taxon>Metazoa</taxon>
        <taxon>Chordata</taxon>
        <taxon>Craniata</taxon>
        <taxon>Vertebrata</taxon>
        <taxon>Euteleostomi</taxon>
        <taxon>Mammalia</taxon>
        <taxon>Eutheria</taxon>
        <taxon>Euarchontoglires</taxon>
        <taxon>Glires</taxon>
        <taxon>Rodentia</taxon>
        <taxon>Myomorpha</taxon>
        <taxon>Muroidea</taxon>
        <taxon>Muridae</taxon>
        <taxon>Murinae</taxon>
        <taxon>Rattus</taxon>
    </lineage>
</organism>
<dbReference type="Pfam" id="PF05729">
    <property type="entry name" value="NACHT"/>
    <property type="match status" value="1"/>
</dbReference>
<gene>
    <name evidence="13" type="primary">Nlrp5</name>
</gene>
<keyword evidence="7" id="KW-0067">ATP-binding</keyword>
<keyword evidence="14" id="KW-1185">Reference proteome</keyword>
<feature type="compositionally biased region" description="Basic and acidic residues" evidence="11">
    <location>
        <begin position="638"/>
        <end position="650"/>
    </location>
</feature>
<dbReference type="Proteomes" id="UP000002494">
    <property type="component" value="Chromosome 1"/>
</dbReference>